<evidence type="ECO:0000256" key="1">
    <source>
        <dbReference type="SAM" id="MobiDB-lite"/>
    </source>
</evidence>
<dbReference type="AlphaFoldDB" id="A0A9Q8URG9"/>
<reference evidence="3" key="2">
    <citation type="journal article" date="2022" name="Microb. Genom.">
        <title>A chromosome-scale genome assembly of the tomato pathogen Cladosporium fulvum reveals a compartmentalized genome architecture and the presence of a dispensable chromosome.</title>
        <authorList>
            <person name="Zaccaron A.Z."/>
            <person name="Chen L.H."/>
            <person name="Samaras A."/>
            <person name="Stergiopoulos I."/>
        </authorList>
    </citation>
    <scope>NUCLEOTIDE SEQUENCE</scope>
    <source>
        <strain evidence="3">Race5_Kim</strain>
    </source>
</reference>
<sequence>MYFTSFVLFATCAAAGVAGGRKPELRPLWSGPRPSREQVEEAFKYHDHAARHADAAQRPGWNRRGHLTKQALENVKYYADRVARDATAALSAGAPFKADPTETEDYWRSRETPLDTEAWPSVTEVLGQAVSGLQGRWASVTEAVQMRASDAVERAQAQAEEVKREAEAWGPAKRVKVNHPRELVYDRYDDLVEDVEGNYERDLDDRELVYDRYDNLVEDVEGHYERDLDGEEEDADPDDLEPEDPFLESRFNDVDRLEAEEDAQEDGELDNDDIDSDIEGEDDAVDEDENEDEDETPATTQPDPAQPQPSRVKTGHGHGHGHAHLHR</sequence>
<evidence type="ECO:0000256" key="2">
    <source>
        <dbReference type="SAM" id="SignalP"/>
    </source>
</evidence>
<feature type="compositionally biased region" description="Basic residues" evidence="1">
    <location>
        <begin position="313"/>
        <end position="327"/>
    </location>
</feature>
<organism evidence="3 4">
    <name type="scientific">Passalora fulva</name>
    <name type="common">Tomato leaf mold</name>
    <name type="synonym">Cladosporium fulvum</name>
    <dbReference type="NCBI Taxonomy" id="5499"/>
    <lineage>
        <taxon>Eukaryota</taxon>
        <taxon>Fungi</taxon>
        <taxon>Dikarya</taxon>
        <taxon>Ascomycota</taxon>
        <taxon>Pezizomycotina</taxon>
        <taxon>Dothideomycetes</taxon>
        <taxon>Dothideomycetidae</taxon>
        <taxon>Mycosphaerellales</taxon>
        <taxon>Mycosphaerellaceae</taxon>
        <taxon>Fulvia</taxon>
    </lineage>
</organism>
<dbReference type="GeneID" id="71989877"/>
<dbReference type="RefSeq" id="XP_047764073.1">
    <property type="nucleotide sequence ID" value="XM_047909147.1"/>
</dbReference>
<name>A0A9Q8URG9_PASFU</name>
<feature type="region of interest" description="Disordered" evidence="1">
    <location>
        <begin position="220"/>
        <end position="327"/>
    </location>
</feature>
<accession>A0A9Q8URG9</accession>
<feature type="compositionally biased region" description="Acidic residues" evidence="1">
    <location>
        <begin position="228"/>
        <end position="246"/>
    </location>
</feature>
<evidence type="ECO:0000313" key="3">
    <source>
        <dbReference type="EMBL" id="UJO19707.1"/>
    </source>
</evidence>
<evidence type="ECO:0000313" key="4">
    <source>
        <dbReference type="Proteomes" id="UP000756132"/>
    </source>
</evidence>
<proteinExistence type="predicted"/>
<keyword evidence="4" id="KW-1185">Reference proteome</keyword>
<gene>
    <name evidence="3" type="ORF">CLAFUR5_09999</name>
</gene>
<feature type="compositionally biased region" description="Acidic residues" evidence="1">
    <location>
        <begin position="258"/>
        <end position="296"/>
    </location>
</feature>
<keyword evidence="2" id="KW-0732">Signal</keyword>
<feature type="chain" id="PRO_5040161948" evidence="2">
    <location>
        <begin position="20"/>
        <end position="327"/>
    </location>
</feature>
<dbReference type="OrthoDB" id="10563610at2759"/>
<protein>
    <submittedName>
        <fullName evidence="3">Uncharacterized protein</fullName>
    </submittedName>
</protein>
<dbReference type="EMBL" id="CP090169">
    <property type="protein sequence ID" value="UJO19707.1"/>
    <property type="molecule type" value="Genomic_DNA"/>
</dbReference>
<feature type="signal peptide" evidence="2">
    <location>
        <begin position="1"/>
        <end position="19"/>
    </location>
</feature>
<dbReference type="KEGG" id="ffu:CLAFUR5_09999"/>
<reference evidence="3" key="1">
    <citation type="submission" date="2021-12" db="EMBL/GenBank/DDBJ databases">
        <authorList>
            <person name="Zaccaron A."/>
            <person name="Stergiopoulos I."/>
        </authorList>
    </citation>
    <scope>NUCLEOTIDE SEQUENCE</scope>
    <source>
        <strain evidence="3">Race5_Kim</strain>
    </source>
</reference>
<dbReference type="Proteomes" id="UP000756132">
    <property type="component" value="Chromosome 7"/>
</dbReference>